<gene>
    <name evidence="1" type="ORF">HMPREF1981_03548</name>
</gene>
<organism evidence="1 2">
    <name type="scientific">Bacteroides pyogenes F0041</name>
    <dbReference type="NCBI Taxonomy" id="1321819"/>
    <lineage>
        <taxon>Bacteria</taxon>
        <taxon>Pseudomonadati</taxon>
        <taxon>Bacteroidota</taxon>
        <taxon>Bacteroidia</taxon>
        <taxon>Bacteroidales</taxon>
        <taxon>Bacteroidaceae</taxon>
        <taxon>Bacteroides</taxon>
    </lineage>
</organism>
<dbReference type="AlphaFoldDB" id="U2DHD5"/>
<name>U2DHD5_9BACE</name>
<proteinExistence type="predicted"/>
<sequence length="52" mass="5861">MLSERGMAFEKASVWAGCVESRRRALAITREMGCKHREYMTGRIAHTPGYSA</sequence>
<evidence type="ECO:0000313" key="2">
    <source>
        <dbReference type="Proteomes" id="UP000016496"/>
    </source>
</evidence>
<dbReference type="Proteomes" id="UP000016496">
    <property type="component" value="Unassembled WGS sequence"/>
</dbReference>
<protein>
    <submittedName>
        <fullName evidence="1">Uncharacterized protein</fullName>
    </submittedName>
</protein>
<feature type="non-terminal residue" evidence="1">
    <location>
        <position position="52"/>
    </location>
</feature>
<dbReference type="EMBL" id="AWSV01000181">
    <property type="protein sequence ID" value="ERI80887.1"/>
    <property type="molecule type" value="Genomic_DNA"/>
</dbReference>
<dbReference type="HOGENOM" id="CLU_3091667_0_0_10"/>
<evidence type="ECO:0000313" key="1">
    <source>
        <dbReference type="EMBL" id="ERI80887.1"/>
    </source>
</evidence>
<accession>U2DHD5</accession>
<reference evidence="1 2" key="1">
    <citation type="submission" date="2013-08" db="EMBL/GenBank/DDBJ databases">
        <authorList>
            <person name="Weinstock G."/>
            <person name="Sodergren E."/>
            <person name="Wylie T."/>
            <person name="Fulton L."/>
            <person name="Fulton R."/>
            <person name="Fronick C."/>
            <person name="O'Laughlin M."/>
            <person name="Godfrey J."/>
            <person name="Miner T."/>
            <person name="Herter B."/>
            <person name="Appelbaum E."/>
            <person name="Cordes M."/>
            <person name="Lek S."/>
            <person name="Wollam A."/>
            <person name="Pepin K.H."/>
            <person name="Palsikar V.B."/>
            <person name="Mitreva M."/>
            <person name="Wilson R.K."/>
        </authorList>
    </citation>
    <scope>NUCLEOTIDE SEQUENCE [LARGE SCALE GENOMIC DNA]</scope>
    <source>
        <strain evidence="1 2">F0041</strain>
    </source>
</reference>
<comment type="caution">
    <text evidence="1">The sequence shown here is derived from an EMBL/GenBank/DDBJ whole genome shotgun (WGS) entry which is preliminary data.</text>
</comment>